<comment type="catalytic activity">
    <reaction evidence="1">
        <text>ATP + protein L-histidine = ADP + protein N-phospho-L-histidine.</text>
        <dbReference type="EC" id="2.7.13.3"/>
    </reaction>
</comment>
<dbReference type="SUPFAM" id="SSF55874">
    <property type="entry name" value="ATPase domain of HSP90 chaperone/DNA topoisomerase II/histidine kinase"/>
    <property type="match status" value="1"/>
</dbReference>
<reference evidence="10" key="1">
    <citation type="journal article" date="2019" name="Int. J. Syst. Evol. Microbiol.">
        <title>The Global Catalogue of Microorganisms (GCM) 10K type strain sequencing project: providing services to taxonomists for standard genome sequencing and annotation.</title>
        <authorList>
            <consortium name="The Broad Institute Genomics Platform"/>
            <consortium name="The Broad Institute Genome Sequencing Center for Infectious Disease"/>
            <person name="Wu L."/>
            <person name="Ma J."/>
        </authorList>
    </citation>
    <scope>NUCLEOTIDE SEQUENCE [LARGE SCALE GENOMIC DNA]</scope>
    <source>
        <strain evidence="10">CCUG 43117</strain>
    </source>
</reference>
<evidence type="ECO:0000256" key="3">
    <source>
        <dbReference type="ARBA" id="ARBA00022553"/>
    </source>
</evidence>
<dbReference type="SMART" id="SM00065">
    <property type="entry name" value="GAF"/>
    <property type="match status" value="1"/>
</dbReference>
<feature type="domain" description="Histidine kinase" evidence="8">
    <location>
        <begin position="205"/>
        <end position="396"/>
    </location>
</feature>
<dbReference type="PANTHER" id="PTHR41523">
    <property type="entry name" value="TWO-COMPONENT SYSTEM SENSOR PROTEIN"/>
    <property type="match status" value="1"/>
</dbReference>
<dbReference type="PANTHER" id="PTHR41523:SF8">
    <property type="entry name" value="ETHYLENE RESPONSE SENSOR PROTEIN"/>
    <property type="match status" value="1"/>
</dbReference>
<keyword evidence="7" id="KW-0067">ATP-binding</keyword>
<keyword evidence="4 9" id="KW-0808">Transferase</keyword>
<dbReference type="GO" id="GO:0004673">
    <property type="term" value="F:protein histidine kinase activity"/>
    <property type="evidence" value="ECO:0007669"/>
    <property type="project" value="UniProtKB-EC"/>
</dbReference>
<evidence type="ECO:0000313" key="9">
    <source>
        <dbReference type="EMBL" id="MFC5503893.1"/>
    </source>
</evidence>
<keyword evidence="3" id="KW-0597">Phosphoprotein</keyword>
<dbReference type="InterPro" id="IPR003018">
    <property type="entry name" value="GAF"/>
</dbReference>
<dbReference type="RefSeq" id="WP_066724671.1">
    <property type="nucleotide sequence ID" value="NZ_JBHSLU010000004.1"/>
</dbReference>
<proteinExistence type="predicted"/>
<dbReference type="InterPro" id="IPR003594">
    <property type="entry name" value="HATPase_dom"/>
</dbReference>
<name>A0ABW0NVX9_9HYPH</name>
<evidence type="ECO:0000313" key="10">
    <source>
        <dbReference type="Proteomes" id="UP001596060"/>
    </source>
</evidence>
<dbReference type="SMART" id="SM00387">
    <property type="entry name" value="HATPase_c"/>
    <property type="match status" value="1"/>
</dbReference>
<evidence type="ECO:0000259" key="8">
    <source>
        <dbReference type="PROSITE" id="PS50109"/>
    </source>
</evidence>
<dbReference type="EMBL" id="JBHSLU010000004">
    <property type="protein sequence ID" value="MFC5503893.1"/>
    <property type="molecule type" value="Genomic_DNA"/>
</dbReference>
<gene>
    <name evidence="9" type="ORF">ACFPN9_01325</name>
</gene>
<dbReference type="EC" id="2.7.13.3" evidence="2"/>
<evidence type="ECO:0000256" key="6">
    <source>
        <dbReference type="ARBA" id="ARBA00022777"/>
    </source>
</evidence>
<evidence type="ECO:0000256" key="1">
    <source>
        <dbReference type="ARBA" id="ARBA00000085"/>
    </source>
</evidence>
<sequence>MQIEETPAGVPDEPVRRDELAYRLKQQRLLAEFGRMALRESDLPALLQRATELCADGLDAPFCKALEFLHDRRVLLMRAGVGWRPEEIGQATLGADLESPAGFAFQTGQPVLSNHLTEETRFRTPTLLAAYGIRRAVNVLIDLGGKNDGPFGVLEVDSPDPGDFDEDDVTFLYGCARILGAAIERNRSDTKLQKAVERQAMLMREMSHRIKNSLGVVSGLLRINASNVADPAAKALLQDAENRVLTIAHVHNHLWQGERIGEVNIGEFLRELCKSLGGSVEGVTIGCEADDVVIDADFAIPVGLMVNELVTNAVKYAFDPGGPGAVAVRLTAREQELSLSVEDDGRGLPPEFDLNASRKSFGIRVITSLARQLQGELQAENLPRGCRFSLVFPRHKPEQDSSDG</sequence>
<dbReference type="InterPro" id="IPR005467">
    <property type="entry name" value="His_kinase_dom"/>
</dbReference>
<dbReference type="Pfam" id="PF13185">
    <property type="entry name" value="GAF_2"/>
    <property type="match status" value="1"/>
</dbReference>
<evidence type="ECO:0000256" key="7">
    <source>
        <dbReference type="ARBA" id="ARBA00022840"/>
    </source>
</evidence>
<dbReference type="SUPFAM" id="SSF55781">
    <property type="entry name" value="GAF domain-like"/>
    <property type="match status" value="1"/>
</dbReference>
<keyword evidence="10" id="KW-1185">Reference proteome</keyword>
<evidence type="ECO:0000256" key="4">
    <source>
        <dbReference type="ARBA" id="ARBA00022679"/>
    </source>
</evidence>
<evidence type="ECO:0000256" key="2">
    <source>
        <dbReference type="ARBA" id="ARBA00012438"/>
    </source>
</evidence>
<keyword evidence="5" id="KW-0547">Nucleotide-binding</keyword>
<comment type="caution">
    <text evidence="9">The sequence shown here is derived from an EMBL/GenBank/DDBJ whole genome shotgun (WGS) entry which is preliminary data.</text>
</comment>
<accession>A0ABW0NVX9</accession>
<organism evidence="9 10">
    <name type="scientific">Bosea massiliensis</name>
    <dbReference type="NCBI Taxonomy" id="151419"/>
    <lineage>
        <taxon>Bacteria</taxon>
        <taxon>Pseudomonadati</taxon>
        <taxon>Pseudomonadota</taxon>
        <taxon>Alphaproteobacteria</taxon>
        <taxon>Hyphomicrobiales</taxon>
        <taxon>Boseaceae</taxon>
        <taxon>Bosea</taxon>
    </lineage>
</organism>
<dbReference type="Gene3D" id="3.30.450.40">
    <property type="match status" value="1"/>
</dbReference>
<dbReference type="Proteomes" id="UP001596060">
    <property type="component" value="Unassembled WGS sequence"/>
</dbReference>
<dbReference type="InterPro" id="IPR036890">
    <property type="entry name" value="HATPase_C_sf"/>
</dbReference>
<dbReference type="Pfam" id="PF02518">
    <property type="entry name" value="HATPase_c"/>
    <property type="match status" value="1"/>
</dbReference>
<dbReference type="InterPro" id="IPR029016">
    <property type="entry name" value="GAF-like_dom_sf"/>
</dbReference>
<dbReference type="PROSITE" id="PS50109">
    <property type="entry name" value="HIS_KIN"/>
    <property type="match status" value="1"/>
</dbReference>
<dbReference type="Gene3D" id="3.30.565.10">
    <property type="entry name" value="Histidine kinase-like ATPase, C-terminal domain"/>
    <property type="match status" value="1"/>
</dbReference>
<evidence type="ECO:0000256" key="5">
    <source>
        <dbReference type="ARBA" id="ARBA00022741"/>
    </source>
</evidence>
<protein>
    <recommendedName>
        <fullName evidence="2">histidine kinase</fullName>
        <ecNumber evidence="2">2.7.13.3</ecNumber>
    </recommendedName>
</protein>
<keyword evidence="6 9" id="KW-0418">Kinase</keyword>
<dbReference type="InterPro" id="IPR011495">
    <property type="entry name" value="Sig_transdc_His_kin_sub2_dim/P"/>
</dbReference>
<dbReference type="Pfam" id="PF07568">
    <property type="entry name" value="HisKA_2"/>
    <property type="match status" value="1"/>
</dbReference>